<accession>A0ACB8V5W7</accession>
<evidence type="ECO:0000313" key="1">
    <source>
        <dbReference type="EMBL" id="KAI2391377.1"/>
    </source>
</evidence>
<organism evidence="1">
    <name type="scientific">Ophidiomyces ophidiicola</name>
    <dbReference type="NCBI Taxonomy" id="1387563"/>
    <lineage>
        <taxon>Eukaryota</taxon>
        <taxon>Fungi</taxon>
        <taxon>Dikarya</taxon>
        <taxon>Ascomycota</taxon>
        <taxon>Pezizomycotina</taxon>
        <taxon>Eurotiomycetes</taxon>
        <taxon>Eurotiomycetidae</taxon>
        <taxon>Onygenales</taxon>
        <taxon>Onygenaceae</taxon>
        <taxon>Ophidiomyces</taxon>
    </lineage>
</organism>
<comment type="caution">
    <text evidence="1">The sequence shown here is derived from an EMBL/GenBank/DDBJ whole genome shotgun (WGS) entry which is preliminary data.</text>
</comment>
<gene>
    <name evidence="1" type="ORF">LOY88_001201</name>
</gene>
<protein>
    <submittedName>
        <fullName evidence="1">Uncharacterized protein</fullName>
    </submittedName>
</protein>
<dbReference type="EMBL" id="JALBCA010000012">
    <property type="protein sequence ID" value="KAI2391377.1"/>
    <property type="molecule type" value="Genomic_DNA"/>
</dbReference>
<proteinExistence type="predicted"/>
<reference evidence="1" key="1">
    <citation type="journal article" date="2022" name="bioRxiv">
        <title>Population genetic analysis of Ophidiomyces ophidiicola, the causative agent of snake fungal disease, indicates recent introductions to the USA.</title>
        <authorList>
            <person name="Ladner J.T."/>
            <person name="Palmer J.M."/>
            <person name="Ettinger C.L."/>
            <person name="Stajich J.E."/>
            <person name="Farrell T.M."/>
            <person name="Glorioso B.M."/>
            <person name="Lawson B."/>
            <person name="Price S.J."/>
            <person name="Stengle A.G."/>
            <person name="Grear D.A."/>
            <person name="Lorch J.M."/>
        </authorList>
    </citation>
    <scope>NUCLEOTIDE SEQUENCE</scope>
    <source>
        <strain evidence="1">NWHC 24266-5</strain>
    </source>
</reference>
<sequence>MFGFLRGRLKAGPLKTPSRPFSSLFQTAPLEEEKLPFYEPEQYYPAHIGELFQSRYRIVGKLGYGAYSTAWLCRDLQEHSYSTIKISTQLQKFPKKGRAELAIYEHLCKVTSSHLGQAYIRDVYDSFEIQGPYGRHQCLMQQPMHMSILDMMKLNPNPIHTPLVKLILKRLLTVLEFLHTDAKIIHTDLKTDNLMLTIDDPSMLQDFEKAESDSPSPRKVIDDVRSIYTSRSFRNPRNGNWGGPILCDFGEARIGWAHQTGPFVQPNIYRAPEVTFQLEWGTPVDIWNVAALAWDLFEGKHLFNNVLDEDGEYDPFKHMAQVMALLGPPPKAFLDRSETAYQCFDAGGNWKAGAYVKIPEVSLEQLETRLVGRDKEKGLFLGFIRSMLTWLPEKRKTANELLQDPWLNAQD</sequence>
<name>A0ACB8V5W7_9EURO</name>